<dbReference type="AlphaFoldDB" id="A0AAD9ZNA1"/>
<protein>
    <recommendedName>
        <fullName evidence="1">Reverse transcriptase zinc-binding domain-containing protein</fullName>
    </recommendedName>
</protein>
<dbReference type="Proteomes" id="UP001281410">
    <property type="component" value="Unassembled WGS sequence"/>
</dbReference>
<evidence type="ECO:0000313" key="2">
    <source>
        <dbReference type="EMBL" id="KAK3184873.1"/>
    </source>
</evidence>
<gene>
    <name evidence="2" type="ORF">Dsin_032159</name>
</gene>
<name>A0AAD9ZNA1_9ROSI</name>
<dbReference type="Pfam" id="PF13966">
    <property type="entry name" value="zf-RVT"/>
    <property type="match status" value="1"/>
</dbReference>
<keyword evidence="3" id="KW-1185">Reference proteome</keyword>
<accession>A0AAD9ZNA1</accession>
<evidence type="ECO:0000259" key="1">
    <source>
        <dbReference type="Pfam" id="PF13966"/>
    </source>
</evidence>
<sequence length="162" mass="17844">MSFILSLAVRGRLSTRDRIHKYDPRAVTTCVLCNSNLESHAHLFFECLFSRAIWTQLLNYWLLIVTVLATNLKYFLCQAFELSFSPQLGPLWEANSLSNGVMANKVNDLLTLKAFGLVGRPPKAPCIIPGLWSHLLPGWLKVNTDGASLGAPGDGGCRGVDL</sequence>
<dbReference type="EMBL" id="JANJYJ010000010">
    <property type="protein sequence ID" value="KAK3184873.1"/>
    <property type="molecule type" value="Genomic_DNA"/>
</dbReference>
<feature type="domain" description="Reverse transcriptase zinc-binding" evidence="1">
    <location>
        <begin position="1"/>
        <end position="54"/>
    </location>
</feature>
<evidence type="ECO:0000313" key="3">
    <source>
        <dbReference type="Proteomes" id="UP001281410"/>
    </source>
</evidence>
<comment type="caution">
    <text evidence="2">The sequence shown here is derived from an EMBL/GenBank/DDBJ whole genome shotgun (WGS) entry which is preliminary data.</text>
</comment>
<proteinExistence type="predicted"/>
<dbReference type="InterPro" id="IPR026960">
    <property type="entry name" value="RVT-Znf"/>
</dbReference>
<reference evidence="2" key="1">
    <citation type="journal article" date="2023" name="Plant J.">
        <title>Genome sequences and population genomics provide insights into the demographic history, inbreeding, and mutation load of two 'living fossil' tree species of Dipteronia.</title>
        <authorList>
            <person name="Feng Y."/>
            <person name="Comes H.P."/>
            <person name="Chen J."/>
            <person name="Zhu S."/>
            <person name="Lu R."/>
            <person name="Zhang X."/>
            <person name="Li P."/>
            <person name="Qiu J."/>
            <person name="Olsen K.M."/>
            <person name="Qiu Y."/>
        </authorList>
    </citation>
    <scope>NUCLEOTIDE SEQUENCE</scope>
    <source>
        <strain evidence="2">NBL</strain>
    </source>
</reference>
<organism evidence="2 3">
    <name type="scientific">Dipteronia sinensis</name>
    <dbReference type="NCBI Taxonomy" id="43782"/>
    <lineage>
        <taxon>Eukaryota</taxon>
        <taxon>Viridiplantae</taxon>
        <taxon>Streptophyta</taxon>
        <taxon>Embryophyta</taxon>
        <taxon>Tracheophyta</taxon>
        <taxon>Spermatophyta</taxon>
        <taxon>Magnoliopsida</taxon>
        <taxon>eudicotyledons</taxon>
        <taxon>Gunneridae</taxon>
        <taxon>Pentapetalae</taxon>
        <taxon>rosids</taxon>
        <taxon>malvids</taxon>
        <taxon>Sapindales</taxon>
        <taxon>Sapindaceae</taxon>
        <taxon>Hippocastanoideae</taxon>
        <taxon>Acereae</taxon>
        <taxon>Dipteronia</taxon>
    </lineage>
</organism>